<reference evidence="1 2" key="1">
    <citation type="journal article" date="2014" name="Int. J. Syst. Evol. Microbiol.">
        <title>Listeria floridensis sp. nov., Listeria aquatica sp. nov., Listeria cornellensis sp. nov., Listeria riparia sp. nov. and Listeria grandensis sp. nov., from agricultural and natural environments.</title>
        <authorList>
            <person name="den Bakker H.C."/>
            <person name="Warchocki S."/>
            <person name="Wright E.M."/>
            <person name="Allred A.F."/>
            <person name="Ahlstrom C."/>
            <person name="Manuel C.S."/>
            <person name="Stasiewicz M.J."/>
            <person name="Burrell A."/>
            <person name="Roof S."/>
            <person name="Strawn L."/>
            <person name="Fortes E.D."/>
            <person name="Nightingale K.K."/>
            <person name="Kephart D."/>
            <person name="Wiedmann M."/>
        </authorList>
    </citation>
    <scope>NUCLEOTIDE SEQUENCE [LARGE SCALE GENOMIC DNA]</scope>
    <source>
        <strain evidence="1 2">FSL S10-1187</strain>
    </source>
</reference>
<proteinExistence type="predicted"/>
<evidence type="ECO:0000313" key="2">
    <source>
        <dbReference type="Proteomes" id="UP000019249"/>
    </source>
</evidence>
<dbReference type="RefSeq" id="WP_036096839.1">
    <property type="nucleotide sequence ID" value="NZ_AODF01000009.1"/>
</dbReference>
<keyword evidence="2" id="KW-1185">Reference proteome</keyword>
<dbReference type="Proteomes" id="UP000019249">
    <property type="component" value="Unassembled WGS sequence"/>
</dbReference>
<accession>A0ABN0RG84</accession>
<comment type="caution">
    <text evidence="1">The sequence shown here is derived from an EMBL/GenBank/DDBJ whole genome shotgun (WGS) entry which is preliminary data.</text>
</comment>
<sequence>MEKNNRSKEEEWLFQLQKNRLEQEVVADFGKSAEKQLRILTRLRDDNLSFSANELSSIEAMLGMEGYFQEDMAIIRCQIGELIAQTEEKVQFYAERQIELEQEEDHWLEQASNWEKK</sequence>
<dbReference type="EMBL" id="AODF01000009">
    <property type="protein sequence ID" value="EUJ32799.1"/>
    <property type="molecule type" value="Genomic_DNA"/>
</dbReference>
<name>A0ABN0RG84_9LIST</name>
<organism evidence="1 2">
    <name type="scientific">Listeria floridensis FSL S10-1187</name>
    <dbReference type="NCBI Taxonomy" id="1265817"/>
    <lineage>
        <taxon>Bacteria</taxon>
        <taxon>Bacillati</taxon>
        <taxon>Bacillota</taxon>
        <taxon>Bacilli</taxon>
        <taxon>Bacillales</taxon>
        <taxon>Listeriaceae</taxon>
        <taxon>Listeria</taxon>
    </lineage>
</organism>
<gene>
    <name evidence="1" type="ORF">MFLO_05859</name>
</gene>
<protein>
    <submittedName>
        <fullName evidence="1">Uncharacterized protein</fullName>
    </submittedName>
</protein>
<evidence type="ECO:0000313" key="1">
    <source>
        <dbReference type="EMBL" id="EUJ32799.1"/>
    </source>
</evidence>